<feature type="transmembrane region" description="Helical" evidence="1">
    <location>
        <begin position="55"/>
        <end position="77"/>
    </location>
</feature>
<dbReference type="AlphaFoldDB" id="A0AA40ZWB4"/>
<dbReference type="EMBL" id="JAFHKU010000113">
    <property type="protein sequence ID" value="MBN3557328.1"/>
    <property type="molecule type" value="Genomic_DNA"/>
</dbReference>
<name>A0AA40ZWB4_9SPHN</name>
<feature type="transmembrane region" description="Helical" evidence="1">
    <location>
        <begin position="7"/>
        <end position="35"/>
    </location>
</feature>
<reference evidence="2" key="1">
    <citation type="submission" date="2021-01" db="EMBL/GenBank/DDBJ databases">
        <title>Genome Sequencing of Type Strains.</title>
        <authorList>
            <person name="Lemaire J.F."/>
            <person name="Inderbitzin P."/>
            <person name="Collins S.B."/>
            <person name="Wespe N."/>
            <person name="Knight-Connoni V."/>
        </authorList>
    </citation>
    <scope>NUCLEOTIDE SEQUENCE</scope>
    <source>
        <strain evidence="2">DSM 14562</strain>
    </source>
</reference>
<keyword evidence="1" id="KW-0812">Transmembrane</keyword>
<accession>A0AA40ZWB4</accession>
<evidence type="ECO:0000256" key="1">
    <source>
        <dbReference type="SAM" id="Phobius"/>
    </source>
</evidence>
<keyword evidence="1" id="KW-0472">Membrane</keyword>
<gene>
    <name evidence="2" type="ORF">JYA60_03665</name>
</gene>
<feature type="non-terminal residue" evidence="2">
    <location>
        <position position="1"/>
    </location>
</feature>
<evidence type="ECO:0000313" key="2">
    <source>
        <dbReference type="EMBL" id="MBN3557328.1"/>
    </source>
</evidence>
<dbReference type="Proteomes" id="UP000704529">
    <property type="component" value="Unassembled WGS sequence"/>
</dbReference>
<proteinExistence type="predicted"/>
<comment type="caution">
    <text evidence="2">The sequence shown here is derived from an EMBL/GenBank/DDBJ whole genome shotgun (WGS) entry which is preliminary data.</text>
</comment>
<sequence length="103" mass="11093">FGLREWGVFFFFFFGGWGLCGLVGFFLFLGVWVLVARLNFGGVLTLLQMGFFGAYFFFGLPALGGTFVLVLWGWALVRGDGGGCGRAPWVAVAPLPNGGGNTR</sequence>
<organism evidence="2 3">
    <name type="scientific">Sphingomonas yabuuchiae</name>
    <dbReference type="NCBI Taxonomy" id="172044"/>
    <lineage>
        <taxon>Bacteria</taxon>
        <taxon>Pseudomonadati</taxon>
        <taxon>Pseudomonadota</taxon>
        <taxon>Alphaproteobacteria</taxon>
        <taxon>Sphingomonadales</taxon>
        <taxon>Sphingomonadaceae</taxon>
        <taxon>Sphingomonas</taxon>
    </lineage>
</organism>
<evidence type="ECO:0000313" key="3">
    <source>
        <dbReference type="Proteomes" id="UP000704529"/>
    </source>
</evidence>
<keyword evidence="1" id="KW-1133">Transmembrane helix</keyword>
<protein>
    <submittedName>
        <fullName evidence="2">Uncharacterized protein</fullName>
    </submittedName>
</protein>